<protein>
    <submittedName>
        <fullName evidence="2">Uncharacterized protein</fullName>
    </submittedName>
</protein>
<dbReference type="EMBL" id="CAAHCV010000002">
    <property type="protein sequence ID" value="VGL62308.1"/>
    <property type="molecule type" value="Genomic_DNA"/>
</dbReference>
<dbReference type="RefSeq" id="WP_096903219.1">
    <property type="nucleotide sequence ID" value="NZ_CAAGTY010000025.1"/>
</dbReference>
<proteinExistence type="predicted"/>
<evidence type="ECO:0000313" key="2">
    <source>
        <dbReference type="EMBL" id="VGM45798.1"/>
    </source>
</evidence>
<dbReference type="AlphaFoldDB" id="A0A486V5M8"/>
<reference evidence="2" key="1">
    <citation type="submission" date="2019-03" db="EMBL/GenBank/DDBJ databases">
        <authorList>
            <consortium name="Pathogen Informatics"/>
        </authorList>
    </citation>
    <scope>NUCLEOTIDE SEQUENCE</scope>
    <source>
        <strain evidence="2">5012STDY7626355</strain>
        <strain evidence="1">5012STDY7626450</strain>
    </source>
</reference>
<gene>
    <name evidence="2" type="ORF">SAMEA4873556_04955</name>
    <name evidence="1" type="ORF">SAMEA4873652_00886</name>
</gene>
<organism evidence="2">
    <name type="scientific">Klebsiella pneumoniae</name>
    <dbReference type="NCBI Taxonomy" id="573"/>
    <lineage>
        <taxon>Bacteria</taxon>
        <taxon>Pseudomonadati</taxon>
        <taxon>Pseudomonadota</taxon>
        <taxon>Gammaproteobacteria</taxon>
        <taxon>Enterobacterales</taxon>
        <taxon>Enterobacteriaceae</taxon>
        <taxon>Klebsiella/Raoultella group</taxon>
        <taxon>Klebsiella</taxon>
        <taxon>Klebsiella pneumoniae complex</taxon>
    </lineage>
</organism>
<name>A0A486V5M8_KLEPN</name>
<accession>A0A486V5M8</accession>
<dbReference type="EMBL" id="CAAHDC010000027">
    <property type="protein sequence ID" value="VGM45798.1"/>
    <property type="molecule type" value="Genomic_DNA"/>
</dbReference>
<sequence length="69" mass="7419">MLENYYSSGAVKTDDQKKRLIAVQAALEIAKASVSANTADSNNSKTLWDLKHVAQEINGLADSIQAALK</sequence>
<evidence type="ECO:0000313" key="1">
    <source>
        <dbReference type="EMBL" id="VGL62308.1"/>
    </source>
</evidence>